<evidence type="ECO:0000313" key="2">
    <source>
        <dbReference type="Proteomes" id="UP000623967"/>
    </source>
</evidence>
<organism evidence="1 2">
    <name type="scientific">Neobacillus paridis</name>
    <dbReference type="NCBI Taxonomy" id="2803862"/>
    <lineage>
        <taxon>Bacteria</taxon>
        <taxon>Bacillati</taxon>
        <taxon>Bacillota</taxon>
        <taxon>Bacilli</taxon>
        <taxon>Bacillales</taxon>
        <taxon>Bacillaceae</taxon>
        <taxon>Neobacillus</taxon>
    </lineage>
</organism>
<proteinExistence type="predicted"/>
<sequence length="63" mass="7587">MNNEINRILLHVDQWEQNRKKCLALKTALTRLFSLPSGDEAEDRKKIREFIHQVKTRPEDRKK</sequence>
<dbReference type="EMBL" id="JAESWB010000134">
    <property type="protein sequence ID" value="MBL4952183.1"/>
    <property type="molecule type" value="Genomic_DNA"/>
</dbReference>
<comment type="caution">
    <text evidence="1">The sequence shown here is derived from an EMBL/GenBank/DDBJ whole genome shotgun (WGS) entry which is preliminary data.</text>
</comment>
<dbReference type="RefSeq" id="WP_202653461.1">
    <property type="nucleotide sequence ID" value="NZ_JAESWB010000134.1"/>
</dbReference>
<keyword evidence="2" id="KW-1185">Reference proteome</keyword>
<dbReference type="Proteomes" id="UP000623967">
    <property type="component" value="Unassembled WGS sequence"/>
</dbReference>
<protein>
    <submittedName>
        <fullName evidence="1">Uncharacterized protein</fullName>
    </submittedName>
</protein>
<evidence type="ECO:0000313" key="1">
    <source>
        <dbReference type="EMBL" id="MBL4952183.1"/>
    </source>
</evidence>
<gene>
    <name evidence="1" type="ORF">JK635_08150</name>
</gene>
<reference evidence="1 2" key="1">
    <citation type="submission" date="2021-01" db="EMBL/GenBank/DDBJ databases">
        <title>Genome public.</title>
        <authorList>
            <person name="Liu C."/>
            <person name="Sun Q."/>
        </authorList>
    </citation>
    <scope>NUCLEOTIDE SEQUENCE [LARGE SCALE GENOMIC DNA]</scope>
    <source>
        <strain evidence="1 2">YIM B02564</strain>
    </source>
</reference>
<accession>A0ABS1TNP1</accession>
<name>A0ABS1TNP1_9BACI</name>